<reference evidence="1" key="1">
    <citation type="submission" date="2021-01" db="EMBL/GenBank/DDBJ databases">
        <authorList>
            <consortium name="Genoscope - CEA"/>
            <person name="William W."/>
        </authorList>
    </citation>
    <scope>NUCLEOTIDE SEQUENCE</scope>
</reference>
<dbReference type="Proteomes" id="UP000692954">
    <property type="component" value="Unassembled WGS sequence"/>
</dbReference>
<keyword evidence="2" id="KW-1185">Reference proteome</keyword>
<dbReference type="EMBL" id="CAJJDN010000152">
    <property type="protein sequence ID" value="CAD8124630.1"/>
    <property type="molecule type" value="Genomic_DNA"/>
</dbReference>
<name>A0A8S1RCD9_9CILI</name>
<proteinExistence type="predicted"/>
<organism evidence="1 2">
    <name type="scientific">Paramecium sonneborni</name>
    <dbReference type="NCBI Taxonomy" id="65129"/>
    <lineage>
        <taxon>Eukaryota</taxon>
        <taxon>Sar</taxon>
        <taxon>Alveolata</taxon>
        <taxon>Ciliophora</taxon>
        <taxon>Intramacronucleata</taxon>
        <taxon>Oligohymenophorea</taxon>
        <taxon>Peniculida</taxon>
        <taxon>Parameciidae</taxon>
        <taxon>Paramecium</taxon>
    </lineage>
</organism>
<accession>A0A8S1RCD9</accession>
<gene>
    <name evidence="1" type="ORF">PSON_ATCC_30995.1.T1520095</name>
</gene>
<protein>
    <submittedName>
        <fullName evidence="1">Uncharacterized protein</fullName>
    </submittedName>
</protein>
<evidence type="ECO:0000313" key="1">
    <source>
        <dbReference type="EMBL" id="CAD8124630.1"/>
    </source>
</evidence>
<comment type="caution">
    <text evidence="1">The sequence shown here is derived from an EMBL/GenBank/DDBJ whole genome shotgun (WGS) entry which is preliminary data.</text>
</comment>
<evidence type="ECO:0000313" key="2">
    <source>
        <dbReference type="Proteomes" id="UP000692954"/>
    </source>
</evidence>
<dbReference type="AlphaFoldDB" id="A0A8S1RCD9"/>
<sequence length="204" mass="24352">MLAKFDSINYTIFLQRKLIICKNKTNQKMVHSKLQFQRQKISNGFNNIKYPILKFNSANIHIDIINPEEQKNNRIKQCLKSQYFIQINIVYILIKLINKQIMPYNLSVKAFSDNIKIYGYNILKKQMIKSKQSSSIFLSILSDNNRVVLFKIQQLIEKTCTNKINIYLIRIEVLIQIQQSQTKQRLKQYIIDGFRSQHQIIYWD</sequence>